<dbReference type="PANTHER" id="PTHR42794:SF1">
    <property type="entry name" value="HEMIN IMPORT ATP-BINDING PROTEIN HMUV"/>
    <property type="match status" value="1"/>
</dbReference>
<keyword evidence="3" id="KW-0067">ATP-binding</keyword>
<dbReference type="GeneID" id="61365293"/>
<keyword evidence="2" id="KW-1278">Translocase</keyword>
<dbReference type="Proteomes" id="UP000007953">
    <property type="component" value="Plasmid megaplasmid"/>
</dbReference>
<keyword evidence="1" id="KW-0813">Transport</keyword>
<keyword evidence="3" id="KW-0547">Nucleotide-binding</keyword>
<evidence type="ECO:0000256" key="1">
    <source>
        <dbReference type="ARBA" id="ARBA00022448"/>
    </source>
</evidence>
<reference evidence="3 4" key="1">
    <citation type="journal article" date="2011" name="J. Bacteriol.">
        <title>Complete genome sequence of the plant pathogen Ralstonia solanacearum strain Po82.</title>
        <authorList>
            <person name="Xu J."/>
            <person name="Zheng H.J."/>
            <person name="Liu L."/>
            <person name="Pan Z.C."/>
            <person name="Prior P."/>
            <person name="Tang B."/>
            <person name="Xu J.S."/>
            <person name="Zhang H."/>
            <person name="Tian Q."/>
            <person name="Zhang L.Q."/>
            <person name="Feng J."/>
        </authorList>
    </citation>
    <scope>NUCLEOTIDE SEQUENCE [LARGE SCALE GENOMIC DNA]</scope>
    <source>
        <strain evidence="4">Po82</strain>
    </source>
</reference>
<accession>F6G7E6</accession>
<sequence>MGALAIVHDINLAARYADRLVLLADGRVLAERPVTGMLQPALIEAAFDVPGARHPAIVAAM</sequence>
<dbReference type="PATRIC" id="fig|1031711.3.peg.3505"/>
<dbReference type="RefSeq" id="WP_014618545.1">
    <property type="nucleotide sequence ID" value="NC_017575.1"/>
</dbReference>
<proteinExistence type="predicted"/>
<dbReference type="HOGENOM" id="CLU_2919483_0_0_4"/>
<keyword evidence="3" id="KW-0614">Plasmid</keyword>
<dbReference type="PANTHER" id="PTHR42794">
    <property type="entry name" value="HEMIN IMPORT ATP-BINDING PROTEIN HMUV"/>
    <property type="match status" value="1"/>
</dbReference>
<protein>
    <submittedName>
        <fullName evidence="3">Hemin ABC transport system, ATP-binding protein</fullName>
    </submittedName>
</protein>
<evidence type="ECO:0000313" key="3">
    <source>
        <dbReference type="EMBL" id="AEG70882.1"/>
    </source>
</evidence>
<geneLocation type="plasmid" evidence="4"/>
<evidence type="ECO:0000256" key="2">
    <source>
        <dbReference type="ARBA" id="ARBA00022967"/>
    </source>
</evidence>
<dbReference type="GO" id="GO:0005524">
    <property type="term" value="F:ATP binding"/>
    <property type="evidence" value="ECO:0007669"/>
    <property type="project" value="UniProtKB-KW"/>
</dbReference>
<organism evidence="3 4">
    <name type="scientific">Ralstonia solanacearum (strain Po82)</name>
    <dbReference type="NCBI Taxonomy" id="1031711"/>
    <lineage>
        <taxon>Bacteria</taxon>
        <taxon>Pseudomonadati</taxon>
        <taxon>Pseudomonadota</taxon>
        <taxon>Betaproteobacteria</taxon>
        <taxon>Burkholderiales</taxon>
        <taxon>Burkholderiaceae</taxon>
        <taxon>Ralstonia</taxon>
        <taxon>Ralstonia solanacearum species complex</taxon>
    </lineage>
</organism>
<dbReference type="KEGG" id="rsn:RSPO_m00241"/>
<dbReference type="AlphaFoldDB" id="F6G7E6"/>
<name>F6G7E6_RALS8</name>
<evidence type="ECO:0000313" key="4">
    <source>
        <dbReference type="Proteomes" id="UP000007953"/>
    </source>
</evidence>
<gene>
    <name evidence="3" type="primary">hmuV</name>
    <name evidence="3" type="ordered locus">RSPO_m00241</name>
</gene>
<dbReference type="EMBL" id="CP002820">
    <property type="protein sequence ID" value="AEG70882.1"/>
    <property type="molecule type" value="Genomic_DNA"/>
</dbReference>